<keyword evidence="2" id="KW-1185">Reference proteome</keyword>
<dbReference type="EMBL" id="GU071098">
    <property type="protein sequence ID" value="ADO98365.1"/>
    <property type="molecule type" value="Genomic_DNA"/>
</dbReference>
<dbReference type="Proteomes" id="UP000006527">
    <property type="component" value="Segment"/>
</dbReference>
<evidence type="ECO:0000313" key="1">
    <source>
        <dbReference type="EMBL" id="ADO98365.1"/>
    </source>
</evidence>
<name>E3SLL7_9CAUD</name>
<reference evidence="1 2" key="1">
    <citation type="journal article" date="2010" name="Environ. Microbiol.">
        <title>Genomic analysis of oceanic cyanobacterial myoviruses compared with T4-like myoviruses from diverse hosts and environments.</title>
        <authorList>
            <person name="Sullivan M.B."/>
            <person name="Huang K.H."/>
            <person name="Ignacio-Espinoza J.C."/>
            <person name="Berlin A.M."/>
            <person name="Kelly L."/>
            <person name="Weigele P.R."/>
            <person name="DeFrancesco A.S."/>
            <person name="Kern S.E."/>
            <person name="Thompson L.R."/>
            <person name="Young S."/>
            <person name="Yandava C."/>
            <person name="Fu R."/>
            <person name="Krastins B."/>
            <person name="Chase M."/>
            <person name="Sarracino D."/>
            <person name="Osburne M.S."/>
            <person name="Henn M.R."/>
            <person name="Chisholm S.W."/>
        </authorList>
    </citation>
    <scope>NUCLEOTIDE SEQUENCE [LARGE SCALE GENOMIC DNA]</scope>
    <source>
        <strain evidence="1">8109-3</strain>
    </source>
</reference>
<dbReference type="GeneID" id="10328869"/>
<sequence>MITIILSNIVLYVILRIHLVRKFRTTYSIYLKDENGNRQTLAHTIAYLLETVEIQNKKIAYLVSEMEKQWMTIEQVKIVTGADKYCTEHPERPPEDIERL</sequence>
<dbReference type="RefSeq" id="YP_004324352.1">
    <property type="nucleotide sequence ID" value="NC_015287.1"/>
</dbReference>
<dbReference type="KEGG" id="vg:10328869"/>
<proteinExistence type="predicted"/>
<gene>
    <name evidence="1" type="ORF">SSSM7_304</name>
</gene>
<accession>E3SLL7</accession>
<evidence type="ECO:0000313" key="2">
    <source>
        <dbReference type="Proteomes" id="UP000006527"/>
    </source>
</evidence>
<protein>
    <submittedName>
        <fullName evidence="1">Uncharacterized protein</fullName>
    </submittedName>
</protein>
<organism evidence="1 2">
    <name type="scientific">Synechococcus phage S-SSM7</name>
    <dbReference type="NCBI Taxonomy" id="445686"/>
    <lineage>
        <taxon>Viruses</taxon>
        <taxon>Duplodnaviria</taxon>
        <taxon>Heunggongvirae</taxon>
        <taxon>Uroviricota</taxon>
        <taxon>Caudoviricetes</taxon>
        <taxon>Pantevenvirales</taxon>
        <taxon>Kyanoviridae</taxon>
        <taxon>Lipsvirus</taxon>
        <taxon>Lipsvirus ssm7</taxon>
    </lineage>
</organism>